<keyword evidence="12" id="KW-1185">Reference proteome</keyword>
<dbReference type="PANTHER" id="PTHR42918:SF9">
    <property type="entry name" value="LYSINE--TRNA LIGASE"/>
    <property type="match status" value="1"/>
</dbReference>
<dbReference type="FunFam" id="2.40.50.140:FF:000050">
    <property type="entry name" value="Lysine--tRNA ligase"/>
    <property type="match status" value="1"/>
</dbReference>
<dbReference type="Pfam" id="PF01336">
    <property type="entry name" value="tRNA_anti-codon"/>
    <property type="match status" value="1"/>
</dbReference>
<evidence type="ECO:0000259" key="10">
    <source>
        <dbReference type="PROSITE" id="PS50862"/>
    </source>
</evidence>
<keyword evidence="6" id="KW-0648">Protein biosynthesis</keyword>
<evidence type="ECO:0000256" key="7">
    <source>
        <dbReference type="ARBA" id="ARBA00023146"/>
    </source>
</evidence>
<dbReference type="Pfam" id="PF00152">
    <property type="entry name" value="tRNA-synt_2"/>
    <property type="match status" value="1"/>
</dbReference>
<dbReference type="Gramene" id="AUR62019974-RA">
    <property type="protein sequence ID" value="AUR62019974-RA:cds"/>
    <property type="gene ID" value="AUR62019974"/>
</dbReference>
<dbReference type="PROSITE" id="PS50862">
    <property type="entry name" value="AA_TRNA_LIGASE_II"/>
    <property type="match status" value="1"/>
</dbReference>
<dbReference type="Proteomes" id="UP000596660">
    <property type="component" value="Unplaced"/>
</dbReference>
<keyword evidence="3" id="KW-0436">Ligase</keyword>
<dbReference type="CDD" id="cd04322">
    <property type="entry name" value="LysRS_N"/>
    <property type="match status" value="1"/>
</dbReference>
<reference evidence="11" key="1">
    <citation type="journal article" date="2017" name="Nature">
        <title>The genome of Chenopodium quinoa.</title>
        <authorList>
            <person name="Jarvis D.E."/>
            <person name="Ho Y.S."/>
            <person name="Lightfoot D.J."/>
            <person name="Schmoeckel S.M."/>
            <person name="Li B."/>
            <person name="Borm T.J.A."/>
            <person name="Ohyanagi H."/>
            <person name="Mineta K."/>
            <person name="Michell C.T."/>
            <person name="Saber N."/>
            <person name="Kharbatia N.M."/>
            <person name="Rupper R.R."/>
            <person name="Sharp A.R."/>
            <person name="Dally N."/>
            <person name="Boughton B.A."/>
            <person name="Woo Y.H."/>
            <person name="Gao G."/>
            <person name="Schijlen E.G.W.M."/>
            <person name="Guo X."/>
            <person name="Momin A.A."/>
            <person name="Negrao S."/>
            <person name="Al-Babili S."/>
            <person name="Gehring C."/>
            <person name="Roessner U."/>
            <person name="Jung C."/>
            <person name="Murphy K."/>
            <person name="Arold S.T."/>
            <person name="Gojobori T."/>
            <person name="van der Linden C.G."/>
            <person name="van Loo E.N."/>
            <person name="Jellen E.N."/>
            <person name="Maughan P.J."/>
            <person name="Tester M."/>
        </authorList>
    </citation>
    <scope>NUCLEOTIDE SEQUENCE [LARGE SCALE GENOMIC DNA]</scope>
    <source>
        <strain evidence="11">cv. PI 614886</strain>
    </source>
</reference>
<dbReference type="InterPro" id="IPR004365">
    <property type="entry name" value="NA-bd_OB_tRNA"/>
</dbReference>
<reference evidence="11" key="2">
    <citation type="submission" date="2021-03" db="UniProtKB">
        <authorList>
            <consortium name="EnsemblPlants"/>
        </authorList>
    </citation>
    <scope>IDENTIFICATION</scope>
</reference>
<comment type="catalytic activity">
    <reaction evidence="9">
        <text>tRNA(Lys) + L-lysine + ATP = L-lysyl-tRNA(Lys) + AMP + diphosphate</text>
        <dbReference type="Rhea" id="RHEA:20792"/>
        <dbReference type="Rhea" id="RHEA-COMP:9696"/>
        <dbReference type="Rhea" id="RHEA-COMP:9697"/>
        <dbReference type="ChEBI" id="CHEBI:30616"/>
        <dbReference type="ChEBI" id="CHEBI:32551"/>
        <dbReference type="ChEBI" id="CHEBI:33019"/>
        <dbReference type="ChEBI" id="CHEBI:78442"/>
        <dbReference type="ChEBI" id="CHEBI:78529"/>
        <dbReference type="ChEBI" id="CHEBI:456215"/>
        <dbReference type="EC" id="6.1.1.6"/>
    </reaction>
</comment>
<keyword evidence="4" id="KW-0547">Nucleotide-binding</keyword>
<dbReference type="Gene3D" id="2.40.50.140">
    <property type="entry name" value="Nucleic acid-binding proteins"/>
    <property type="match status" value="1"/>
</dbReference>
<dbReference type="GO" id="GO:0000049">
    <property type="term" value="F:tRNA binding"/>
    <property type="evidence" value="ECO:0007669"/>
    <property type="project" value="TreeGrafter"/>
</dbReference>
<evidence type="ECO:0000256" key="6">
    <source>
        <dbReference type="ARBA" id="ARBA00022917"/>
    </source>
</evidence>
<evidence type="ECO:0000313" key="12">
    <source>
        <dbReference type="Proteomes" id="UP000596660"/>
    </source>
</evidence>
<dbReference type="InterPro" id="IPR018149">
    <property type="entry name" value="Lys-tRNA-synth_II_C"/>
</dbReference>
<evidence type="ECO:0000256" key="8">
    <source>
        <dbReference type="ARBA" id="ARBA00030563"/>
    </source>
</evidence>
<dbReference type="GO" id="GO:0005524">
    <property type="term" value="F:ATP binding"/>
    <property type="evidence" value="ECO:0007669"/>
    <property type="project" value="UniProtKB-KW"/>
</dbReference>
<dbReference type="SUPFAM" id="SSF50249">
    <property type="entry name" value="Nucleic acid-binding proteins"/>
    <property type="match status" value="1"/>
</dbReference>
<dbReference type="PANTHER" id="PTHR42918">
    <property type="entry name" value="LYSYL-TRNA SYNTHETASE"/>
    <property type="match status" value="1"/>
</dbReference>
<organism evidence="11 12">
    <name type="scientific">Chenopodium quinoa</name>
    <name type="common">Quinoa</name>
    <dbReference type="NCBI Taxonomy" id="63459"/>
    <lineage>
        <taxon>Eukaryota</taxon>
        <taxon>Viridiplantae</taxon>
        <taxon>Streptophyta</taxon>
        <taxon>Embryophyta</taxon>
        <taxon>Tracheophyta</taxon>
        <taxon>Spermatophyta</taxon>
        <taxon>Magnoliopsida</taxon>
        <taxon>eudicotyledons</taxon>
        <taxon>Gunneridae</taxon>
        <taxon>Pentapetalae</taxon>
        <taxon>Caryophyllales</taxon>
        <taxon>Chenopodiaceae</taxon>
        <taxon>Chenopodioideae</taxon>
        <taxon>Atripliceae</taxon>
        <taxon>Chenopodium</taxon>
    </lineage>
</organism>
<dbReference type="InterPro" id="IPR044136">
    <property type="entry name" value="Lys-tRNA-ligase_II_N"/>
</dbReference>
<feature type="domain" description="Aminoacyl-transfer RNA synthetases class-II family profile" evidence="10">
    <location>
        <begin position="194"/>
        <end position="357"/>
    </location>
</feature>
<evidence type="ECO:0000256" key="9">
    <source>
        <dbReference type="ARBA" id="ARBA00048573"/>
    </source>
</evidence>
<dbReference type="PRINTS" id="PR00982">
    <property type="entry name" value="TRNASYNTHLYS"/>
</dbReference>
<dbReference type="EnsemblPlants" id="AUR62019974-RA">
    <property type="protein sequence ID" value="AUR62019974-RA:cds"/>
    <property type="gene ID" value="AUR62019974"/>
</dbReference>
<dbReference type="Gene3D" id="3.30.930.10">
    <property type="entry name" value="Bira Bifunctional Protein, Domain 2"/>
    <property type="match status" value="1"/>
</dbReference>
<dbReference type="GO" id="GO:0006430">
    <property type="term" value="P:lysyl-tRNA aminoacylation"/>
    <property type="evidence" value="ECO:0007669"/>
    <property type="project" value="InterPro"/>
</dbReference>
<dbReference type="SUPFAM" id="SSF55681">
    <property type="entry name" value="Class II aaRS and biotin synthetases"/>
    <property type="match status" value="1"/>
</dbReference>
<dbReference type="GO" id="GO:0005829">
    <property type="term" value="C:cytosol"/>
    <property type="evidence" value="ECO:0007669"/>
    <property type="project" value="TreeGrafter"/>
</dbReference>
<evidence type="ECO:0000256" key="1">
    <source>
        <dbReference type="ARBA" id="ARBA00008226"/>
    </source>
</evidence>
<dbReference type="InterPro" id="IPR012340">
    <property type="entry name" value="NA-bd_OB-fold"/>
</dbReference>
<protein>
    <recommendedName>
        <fullName evidence="2">lysine--tRNA ligase</fullName>
        <ecNumber evidence="2">6.1.1.6</ecNumber>
    </recommendedName>
    <alternativeName>
        <fullName evidence="8">Lysyl-tRNA synthetase</fullName>
    </alternativeName>
</protein>
<evidence type="ECO:0000313" key="11">
    <source>
        <dbReference type="EnsemblPlants" id="AUR62019974-RA:cds"/>
    </source>
</evidence>
<dbReference type="AlphaFoldDB" id="A0A803LWX3"/>
<keyword evidence="7" id="KW-0030">Aminoacyl-tRNA synthetase</keyword>
<name>A0A803LWX3_CHEQI</name>
<dbReference type="InterPro" id="IPR045864">
    <property type="entry name" value="aa-tRNA-synth_II/BPL/LPL"/>
</dbReference>
<evidence type="ECO:0000256" key="2">
    <source>
        <dbReference type="ARBA" id="ARBA00013166"/>
    </source>
</evidence>
<dbReference type="GO" id="GO:0004824">
    <property type="term" value="F:lysine-tRNA ligase activity"/>
    <property type="evidence" value="ECO:0007669"/>
    <property type="project" value="UniProtKB-EC"/>
</dbReference>
<dbReference type="InterPro" id="IPR006195">
    <property type="entry name" value="aa-tRNA-synth_II"/>
</dbReference>
<sequence length="357" mass="41131">MAINEAKNYYKNRLAFLAEQKSSGINPYPHEFPAGRISILEFKDRYDKELNHDDRLDVEVSLAGRIMTKRTISSKLIFYDLHDVGGETQIMANASISNLEETEFMNFHQSVKRGDIAGVTGFPGKSKKGLMCIIPTRFVVLSPCLHVFPLAKKMESWAPGKPRHPDQYTLNDQETRYGKRFLDMIVNVDVRKIFEIRARVISFIKRFLDKKGFLEVETPVMNANHSIGAARPFVVTNNNLKTLFMRISLELHLKQLLVRGYERVFEIGKQFRCENIDMTHHLKFTTCEFYMSYADYNTLITMNDDMLSECLDKDKKPMKIDFTPPFRVMKKVIACCRAFLWDGCAASSGSLAWDFKG</sequence>
<evidence type="ECO:0000256" key="3">
    <source>
        <dbReference type="ARBA" id="ARBA00022598"/>
    </source>
</evidence>
<proteinExistence type="inferred from homology"/>
<comment type="similarity">
    <text evidence="1">Belongs to the class-II aminoacyl-tRNA synthetase family.</text>
</comment>
<dbReference type="EC" id="6.1.1.6" evidence="2"/>
<accession>A0A803LWX3</accession>
<dbReference type="OMA" id="CENIDMT"/>
<keyword evidence="5" id="KW-0067">ATP-binding</keyword>
<dbReference type="InterPro" id="IPR004364">
    <property type="entry name" value="Aa-tRNA-synt_II"/>
</dbReference>
<evidence type="ECO:0000256" key="5">
    <source>
        <dbReference type="ARBA" id="ARBA00022840"/>
    </source>
</evidence>
<evidence type="ECO:0000256" key="4">
    <source>
        <dbReference type="ARBA" id="ARBA00022741"/>
    </source>
</evidence>